<name>F8F4U4_PAEMK</name>
<dbReference type="PROSITE" id="PS01174">
    <property type="entry name" value="LIPASE_GDXG_SER"/>
    <property type="match status" value="1"/>
</dbReference>
<dbReference type="GO" id="GO:0016787">
    <property type="term" value="F:hydrolase activity"/>
    <property type="evidence" value="ECO:0007669"/>
    <property type="project" value="UniProtKB-KW"/>
</dbReference>
<evidence type="ECO:0000256" key="2">
    <source>
        <dbReference type="ARBA" id="ARBA00022801"/>
    </source>
</evidence>
<evidence type="ECO:0000256" key="3">
    <source>
        <dbReference type="PROSITE-ProRule" id="PRU10038"/>
    </source>
</evidence>
<dbReference type="InterPro" id="IPR029058">
    <property type="entry name" value="AB_hydrolase_fold"/>
</dbReference>
<evidence type="ECO:0000259" key="4">
    <source>
        <dbReference type="Pfam" id="PF07859"/>
    </source>
</evidence>
<feature type="active site" evidence="3">
    <location>
        <position position="202"/>
    </location>
</feature>
<evidence type="ECO:0000313" key="5">
    <source>
        <dbReference type="EMBL" id="AEI40674.1"/>
    </source>
</evidence>
<sequence>MRQYDKKLLTLLKERVTIRTTEHLTYMEKKIPDSEGAGELDPRVLQLMMEGAAKSGGGAAGFPDLSEVRPETFPIGAIRTGMGFPNKDLTETKVSVELLKIEGEGGEIPIRIYRPAVTGLLPAVVFFHGGGFIGGSPDVVENPCRSLAEKAGALVVNVDYRLAPEHPFPAGVLDCYDAVQWVYRHADELGVDPSRIAVAGDSAGGNLAAGCAQMDRDSGSGMIRMQALIYPVLLIGESAAYPWRLEEYEIHRHQEYILPGLEALRGAGQLFQALYLQGHDPANPLVSPLLQESVEKLPETLIVTAEYDMLRLEGEAYAGRLAEAGVRTRLIRYKGMDHAFLDKYGIYPQAEDCIDEIASMMGRLSSSL</sequence>
<dbReference type="AlphaFoldDB" id="F8F4U4"/>
<accession>F8F4U4</accession>
<evidence type="ECO:0000256" key="1">
    <source>
        <dbReference type="ARBA" id="ARBA00010515"/>
    </source>
</evidence>
<dbReference type="RefSeq" id="WP_013915835.1">
    <property type="nucleotide sequence ID" value="NC_015690.1"/>
</dbReference>
<organism evidence="5 6">
    <name type="scientific">Paenibacillus mucilaginosus (strain KNP414)</name>
    <dbReference type="NCBI Taxonomy" id="1036673"/>
    <lineage>
        <taxon>Bacteria</taxon>
        <taxon>Bacillati</taxon>
        <taxon>Bacillota</taxon>
        <taxon>Bacilli</taxon>
        <taxon>Bacillales</taxon>
        <taxon>Paenibacillaceae</taxon>
        <taxon>Paenibacillus</taxon>
    </lineage>
</organism>
<dbReference type="Proteomes" id="UP000006620">
    <property type="component" value="Chromosome"/>
</dbReference>
<dbReference type="EMBL" id="CP002869">
    <property type="protein sequence ID" value="AEI40674.1"/>
    <property type="molecule type" value="Genomic_DNA"/>
</dbReference>
<proteinExistence type="inferred from homology"/>
<dbReference type="InterPro" id="IPR033140">
    <property type="entry name" value="Lipase_GDXG_put_SER_AS"/>
</dbReference>
<dbReference type="Pfam" id="PF07859">
    <property type="entry name" value="Abhydrolase_3"/>
    <property type="match status" value="1"/>
</dbReference>
<feature type="domain" description="Alpha/beta hydrolase fold-3" evidence="4">
    <location>
        <begin position="124"/>
        <end position="341"/>
    </location>
</feature>
<reference evidence="6" key="1">
    <citation type="submission" date="2011-06" db="EMBL/GenBank/DDBJ databases">
        <title>Complete genome sequence of Paenibacillus mucilaginosus KNP414.</title>
        <authorList>
            <person name="Wang J."/>
            <person name="Hu S."/>
            <person name="Hu X."/>
            <person name="Zhang B."/>
            <person name="Dong D."/>
            <person name="Zhang S."/>
            <person name="Zhao K."/>
            <person name="Wu D."/>
        </authorList>
    </citation>
    <scope>NUCLEOTIDE SEQUENCE [LARGE SCALE GENOMIC DNA]</scope>
    <source>
        <strain evidence="6">KNP414</strain>
    </source>
</reference>
<dbReference type="HOGENOM" id="CLU_012494_6_0_9"/>
<dbReference type="InterPro" id="IPR013094">
    <property type="entry name" value="AB_hydrolase_3"/>
</dbReference>
<dbReference type="KEGG" id="pms:KNP414_02113"/>
<dbReference type="PANTHER" id="PTHR48081">
    <property type="entry name" value="AB HYDROLASE SUPERFAMILY PROTEIN C4A8.06C"/>
    <property type="match status" value="1"/>
</dbReference>
<keyword evidence="2 5" id="KW-0378">Hydrolase</keyword>
<evidence type="ECO:0000313" key="6">
    <source>
        <dbReference type="Proteomes" id="UP000006620"/>
    </source>
</evidence>
<dbReference type="Gene3D" id="3.40.50.1820">
    <property type="entry name" value="alpha/beta hydrolase"/>
    <property type="match status" value="1"/>
</dbReference>
<dbReference type="SUPFAM" id="SSF53474">
    <property type="entry name" value="alpha/beta-Hydrolases"/>
    <property type="match status" value="1"/>
</dbReference>
<comment type="similarity">
    <text evidence="1">Belongs to the 'GDXG' lipolytic enzyme family.</text>
</comment>
<dbReference type="InterPro" id="IPR050300">
    <property type="entry name" value="GDXG_lipolytic_enzyme"/>
</dbReference>
<dbReference type="PATRIC" id="fig|1036673.3.peg.1896"/>
<reference evidence="5 6" key="2">
    <citation type="journal article" date="2013" name="Genome Announc.">
        <title>Genome Sequence of Growth-Improving Paenibacillus mucilaginosus Strain KNP414.</title>
        <authorList>
            <person name="Lu J.J."/>
            <person name="Wang J.F."/>
            <person name="Hu X.F."/>
        </authorList>
    </citation>
    <scope>NUCLEOTIDE SEQUENCE [LARGE SCALE GENOMIC DNA]</scope>
    <source>
        <strain evidence="5 6">KNP414</strain>
    </source>
</reference>
<dbReference type="PANTHER" id="PTHR48081:SF8">
    <property type="entry name" value="ALPHA_BETA HYDROLASE FOLD-3 DOMAIN-CONTAINING PROTEIN-RELATED"/>
    <property type="match status" value="1"/>
</dbReference>
<protein>
    <submittedName>
        <fullName evidence="5">Alpha/beta hydrolase fold-3 domain protein</fullName>
    </submittedName>
</protein>
<gene>
    <name evidence="5" type="ordered locus">KNP414_02113</name>
</gene>